<evidence type="ECO:0000313" key="3">
    <source>
        <dbReference type="Proteomes" id="UP001634394"/>
    </source>
</evidence>
<keyword evidence="1" id="KW-0812">Transmembrane</keyword>
<dbReference type="AlphaFoldDB" id="A0ABD3TYN8"/>
<proteinExistence type="predicted"/>
<accession>A0ABD3TYN8</accession>
<comment type="caution">
    <text evidence="2">The sequence shown here is derived from an EMBL/GenBank/DDBJ whole genome shotgun (WGS) entry which is preliminary data.</text>
</comment>
<organism evidence="2 3">
    <name type="scientific">Sinanodonta woodiana</name>
    <name type="common">Chinese pond mussel</name>
    <name type="synonym">Anodonta woodiana</name>
    <dbReference type="NCBI Taxonomy" id="1069815"/>
    <lineage>
        <taxon>Eukaryota</taxon>
        <taxon>Metazoa</taxon>
        <taxon>Spiralia</taxon>
        <taxon>Lophotrochozoa</taxon>
        <taxon>Mollusca</taxon>
        <taxon>Bivalvia</taxon>
        <taxon>Autobranchia</taxon>
        <taxon>Heteroconchia</taxon>
        <taxon>Palaeoheterodonta</taxon>
        <taxon>Unionida</taxon>
        <taxon>Unionoidea</taxon>
        <taxon>Unionidae</taxon>
        <taxon>Unioninae</taxon>
        <taxon>Sinanodonta</taxon>
    </lineage>
</organism>
<keyword evidence="1" id="KW-0472">Membrane</keyword>
<name>A0ABD3TYN8_SINWO</name>
<evidence type="ECO:0000313" key="2">
    <source>
        <dbReference type="EMBL" id="KAL3842274.1"/>
    </source>
</evidence>
<gene>
    <name evidence="2" type="ORF">ACJMK2_020306</name>
</gene>
<protein>
    <submittedName>
        <fullName evidence="2">Uncharacterized protein</fullName>
    </submittedName>
</protein>
<sequence>MRWENLVSWQAVDTGEKCSHREDLVNQVDAIICPFFSQQEDIQKSNLIPVQVFIVFNLFWALIVLTGVVHNTKE</sequence>
<feature type="non-terminal residue" evidence="2">
    <location>
        <position position="74"/>
    </location>
</feature>
<dbReference type="EMBL" id="JBJQND010000017">
    <property type="protein sequence ID" value="KAL3842274.1"/>
    <property type="molecule type" value="Genomic_DNA"/>
</dbReference>
<reference evidence="2 3" key="1">
    <citation type="submission" date="2024-11" db="EMBL/GenBank/DDBJ databases">
        <title>Chromosome-level genome assembly of the freshwater bivalve Anodonta woodiana.</title>
        <authorList>
            <person name="Chen X."/>
        </authorList>
    </citation>
    <scope>NUCLEOTIDE SEQUENCE [LARGE SCALE GENOMIC DNA]</scope>
    <source>
        <strain evidence="2">MN2024</strain>
        <tissue evidence="2">Gills</tissue>
    </source>
</reference>
<dbReference type="Proteomes" id="UP001634394">
    <property type="component" value="Unassembled WGS sequence"/>
</dbReference>
<keyword evidence="1" id="KW-1133">Transmembrane helix</keyword>
<evidence type="ECO:0000256" key="1">
    <source>
        <dbReference type="SAM" id="Phobius"/>
    </source>
</evidence>
<keyword evidence="3" id="KW-1185">Reference proteome</keyword>
<feature type="transmembrane region" description="Helical" evidence="1">
    <location>
        <begin position="48"/>
        <end position="69"/>
    </location>
</feature>